<reference evidence="1" key="1">
    <citation type="submission" date="2018-10" db="EMBL/GenBank/DDBJ databases">
        <title>Hidden diversity of soil giant viruses.</title>
        <authorList>
            <person name="Schulz F."/>
            <person name="Alteio L."/>
            <person name="Goudeau D."/>
            <person name="Ryan E.M."/>
            <person name="Malmstrom R.R."/>
            <person name="Blanchard J."/>
            <person name="Woyke T."/>
        </authorList>
    </citation>
    <scope>NUCLEOTIDE SEQUENCE</scope>
    <source>
        <strain evidence="1">HAV1</strain>
    </source>
</reference>
<accession>A0A3G5A3P8</accession>
<name>A0A3G5A3P8_9VIRU</name>
<organism evidence="1">
    <name type="scientific">Harvfovirus sp</name>
    <dbReference type="NCBI Taxonomy" id="2487768"/>
    <lineage>
        <taxon>Viruses</taxon>
        <taxon>Varidnaviria</taxon>
        <taxon>Bamfordvirae</taxon>
        <taxon>Nucleocytoviricota</taxon>
        <taxon>Megaviricetes</taxon>
        <taxon>Imitervirales</taxon>
        <taxon>Mimiviridae</taxon>
        <taxon>Klosneuvirinae</taxon>
    </lineage>
</organism>
<gene>
    <name evidence="1" type="ORF">Harvfovirus1_78</name>
</gene>
<proteinExistence type="predicted"/>
<sequence>MSVAAGYELVCYYRYNAFRNQLRFMEAWLKDPSQMGNVANLSQKYFEKHSGATTRMISIRINKWARMQKRFNDLSLQLPNVYHSWKVKSDQADQKKAPDEPAVEEIINLDPALAAICASNRSNISDWLKATFV</sequence>
<evidence type="ECO:0000313" key="1">
    <source>
        <dbReference type="EMBL" id="AYV80453.1"/>
    </source>
</evidence>
<dbReference type="EMBL" id="MK072243">
    <property type="protein sequence ID" value="AYV80453.1"/>
    <property type="molecule type" value="Genomic_DNA"/>
</dbReference>
<protein>
    <submittedName>
        <fullName evidence="1">Uncharacterized protein</fullName>
    </submittedName>
</protein>